<feature type="compositionally biased region" description="Basic and acidic residues" evidence="4">
    <location>
        <begin position="1005"/>
        <end position="1015"/>
    </location>
</feature>
<feature type="repeat" description="TPR" evidence="3">
    <location>
        <begin position="124"/>
        <end position="157"/>
    </location>
</feature>
<organism evidence="5 6">
    <name type="scientific">Blepharisma stoltei</name>
    <dbReference type="NCBI Taxonomy" id="1481888"/>
    <lineage>
        <taxon>Eukaryota</taxon>
        <taxon>Sar</taxon>
        <taxon>Alveolata</taxon>
        <taxon>Ciliophora</taxon>
        <taxon>Postciliodesmatophora</taxon>
        <taxon>Heterotrichea</taxon>
        <taxon>Heterotrichida</taxon>
        <taxon>Blepharismidae</taxon>
        <taxon>Blepharisma</taxon>
    </lineage>
</organism>
<dbReference type="SUPFAM" id="SSF48452">
    <property type="entry name" value="TPR-like"/>
    <property type="match status" value="4"/>
</dbReference>
<feature type="compositionally biased region" description="Basic and acidic residues" evidence="4">
    <location>
        <begin position="1026"/>
        <end position="1039"/>
    </location>
</feature>
<dbReference type="SUPFAM" id="SSF81901">
    <property type="entry name" value="HCP-like"/>
    <property type="match status" value="1"/>
</dbReference>
<protein>
    <submittedName>
        <fullName evidence="5">Uncharacterized protein</fullName>
    </submittedName>
</protein>
<feature type="region of interest" description="Disordered" evidence="4">
    <location>
        <begin position="80"/>
        <end position="107"/>
    </location>
</feature>
<dbReference type="Gene3D" id="1.25.40.10">
    <property type="entry name" value="Tetratricopeptide repeat domain"/>
    <property type="match status" value="3"/>
</dbReference>
<dbReference type="InterPro" id="IPR019734">
    <property type="entry name" value="TPR_rpt"/>
</dbReference>
<dbReference type="InterPro" id="IPR011990">
    <property type="entry name" value="TPR-like_helical_dom_sf"/>
</dbReference>
<gene>
    <name evidence="5" type="ORF">BSTOLATCC_MIC57911</name>
</gene>
<dbReference type="Proteomes" id="UP001162131">
    <property type="component" value="Unassembled WGS sequence"/>
</dbReference>
<feature type="repeat" description="TPR" evidence="3">
    <location>
        <begin position="625"/>
        <end position="658"/>
    </location>
</feature>
<evidence type="ECO:0000256" key="2">
    <source>
        <dbReference type="ARBA" id="ARBA00022803"/>
    </source>
</evidence>
<keyword evidence="2 3" id="KW-0802">TPR repeat</keyword>
<evidence type="ECO:0000256" key="4">
    <source>
        <dbReference type="SAM" id="MobiDB-lite"/>
    </source>
</evidence>
<dbReference type="PANTHER" id="PTHR44858">
    <property type="entry name" value="TETRATRICOPEPTIDE REPEAT PROTEIN 6"/>
    <property type="match status" value="1"/>
</dbReference>
<dbReference type="SMART" id="SM00028">
    <property type="entry name" value="TPR"/>
    <property type="match status" value="15"/>
</dbReference>
<dbReference type="Pfam" id="PF13432">
    <property type="entry name" value="TPR_16"/>
    <property type="match status" value="2"/>
</dbReference>
<feature type="region of interest" description="Disordered" evidence="4">
    <location>
        <begin position="22"/>
        <end position="45"/>
    </location>
</feature>
<feature type="region of interest" description="Disordered" evidence="4">
    <location>
        <begin position="992"/>
        <end position="1069"/>
    </location>
</feature>
<evidence type="ECO:0000313" key="6">
    <source>
        <dbReference type="Proteomes" id="UP001162131"/>
    </source>
</evidence>
<keyword evidence="6" id="KW-1185">Reference proteome</keyword>
<keyword evidence="1" id="KW-0677">Repeat</keyword>
<sequence>MSLRAQAPIAAAPIVIQNINKTRYKSSSKEPSSTRPRSIDSQRRLNSRVNKSFTVHHETPTALCSNRNQSFTIEKSRNISLGCSTPKNKNPSKGNIRSTSKLVSGHPCPRDLEEREILYRKEIINSLFERGKSEMKLGEYTTALGFFKKVLKEDPNHVEAIFDKASCYIYLGEHKKAIPDLLTLTKDYPYYDRQVYSALAMCFVAVGDLITAVRQISRGLIKFPKFVEGYITRGKLYNEQKKWDKAILDFHKAIELNGNDGNGYLGLADALLGMEDSRSALKMLGSAIQCPNTSMQALLQRAKIHYELHENDKALKDLDLLLANKNDCTEAFYYKALVLLSQENLSDAALCLEQAIKYDVYEQKFTGAAIYNLGAIKIKQKDYYGAMHTFQRSISNNVDIKEQSVLIAYTDAILNLMKRKFKEGVSMLSKIIKKRHPVLQEFLGNCFAYRGYGLASLGSHEKALKDFMASSRIQPLDNASEYNMLISQAIVVSETDLETALSLFKSAAEHFPKNTEPLAYQAATLLKLSRLHNKTALADQAGVLLTKAIESRETESELYFYRGIVLYFLGKPIDAVTDMESAMEKSEENMPMHFLARGLCYVTLKLIKEAIEDFSIAIQLDEKLAEAYFYRGRCAYLLDDTQLAFLDFQKLIVAKPKDPIVHVHAGNLLMLTNSIEDATKAFSNANSIKPTITAYVQSAKCSIINRDIDKSIEELTKACEIDMKNEITLDISVLQAIKDAHKKEDLKGSLTKSINLLSQALKSNSEGEICKPKQVHWYKGIFNFFLGDFEKAQSEFKNSLSKKEIAEMANASPIEQAMVEKENAELIYNVALCYILEEYYEAAFMHLHEILPYTEGSDRGKLLLLIGILHLGLEQTDEAREFMVEGFKFDSETVSAYLEEKKDVKILPFNSGSTYASRFPMARIKVKNTNPVLIRPTFNLPRIRLPVMDFQTEDFILDQFGVKSIKSKPEAPWLNRVNGGIQFTENIQEIVSQTVSESEEEEDSKSDKESKKFSEESSSLFGGENRTFKSDSALPKHDENDDIISEYLKRQNIKQEIGTPTEGSSSDVKNRLQFMLSPNYEMSEDILEF</sequence>
<accession>A0AAU9K504</accession>
<comment type="caution">
    <text evidence="5">The sequence shown here is derived from an EMBL/GenBank/DDBJ whole genome shotgun (WGS) entry which is preliminary data.</text>
</comment>
<dbReference type="InterPro" id="IPR050498">
    <property type="entry name" value="Ycf3"/>
</dbReference>
<evidence type="ECO:0000256" key="1">
    <source>
        <dbReference type="ARBA" id="ARBA00022737"/>
    </source>
</evidence>
<dbReference type="AlphaFoldDB" id="A0AAU9K504"/>
<feature type="compositionally biased region" description="Polar residues" evidence="4">
    <location>
        <begin position="80"/>
        <end position="102"/>
    </location>
</feature>
<dbReference type="PANTHER" id="PTHR44858:SF1">
    <property type="entry name" value="UDP-N-ACETYLGLUCOSAMINE--PEPTIDE N-ACETYLGLUCOSAMINYLTRANSFERASE SPINDLY-RELATED"/>
    <property type="match status" value="1"/>
</dbReference>
<evidence type="ECO:0000256" key="3">
    <source>
        <dbReference type="PROSITE-ProRule" id="PRU00339"/>
    </source>
</evidence>
<reference evidence="5" key="1">
    <citation type="submission" date="2021-09" db="EMBL/GenBank/DDBJ databases">
        <authorList>
            <consortium name="AG Swart"/>
            <person name="Singh M."/>
            <person name="Singh A."/>
            <person name="Seah K."/>
            <person name="Emmerich C."/>
        </authorList>
    </citation>
    <scope>NUCLEOTIDE SEQUENCE</scope>
    <source>
        <strain evidence="5">ATCC30299</strain>
    </source>
</reference>
<evidence type="ECO:0000313" key="5">
    <source>
        <dbReference type="EMBL" id="CAG9333091.1"/>
    </source>
</evidence>
<dbReference type="Pfam" id="PF14559">
    <property type="entry name" value="TPR_19"/>
    <property type="match status" value="1"/>
</dbReference>
<proteinExistence type="predicted"/>
<dbReference type="EMBL" id="CAJZBQ010000056">
    <property type="protein sequence ID" value="CAG9333091.1"/>
    <property type="molecule type" value="Genomic_DNA"/>
</dbReference>
<name>A0AAU9K504_9CILI</name>
<dbReference type="PROSITE" id="PS50005">
    <property type="entry name" value="TPR"/>
    <property type="match status" value="3"/>
</dbReference>
<feature type="repeat" description="TPR" evidence="3">
    <location>
        <begin position="227"/>
        <end position="260"/>
    </location>
</feature>